<dbReference type="AlphaFoldDB" id="A0A7J7H9X4"/>
<keyword evidence="9" id="KW-1185">Reference proteome</keyword>
<evidence type="ECO:0000256" key="6">
    <source>
        <dbReference type="SAM" id="MobiDB-lite"/>
    </source>
</evidence>
<keyword evidence="4" id="KW-0812">Transmembrane</keyword>
<feature type="region of interest" description="Disordered" evidence="6">
    <location>
        <begin position="1"/>
        <end position="31"/>
    </location>
</feature>
<evidence type="ECO:0000256" key="3">
    <source>
        <dbReference type="ARBA" id="ARBA00022676"/>
    </source>
</evidence>
<accession>A0A7J7H9X4</accession>
<gene>
    <name evidence="8" type="ORF">HYC85_014998</name>
</gene>
<dbReference type="PANTHER" id="PTHR11062">
    <property type="entry name" value="EXOSTOSIN HEPARAN SULFATE GLYCOSYLTRANSFERASE -RELATED"/>
    <property type="match status" value="1"/>
</dbReference>
<evidence type="ECO:0000256" key="4">
    <source>
        <dbReference type="ARBA" id="ARBA00022968"/>
    </source>
</evidence>
<evidence type="ECO:0000256" key="5">
    <source>
        <dbReference type="ARBA" id="ARBA00023034"/>
    </source>
</evidence>
<keyword evidence="5" id="KW-0333">Golgi apparatus</keyword>
<dbReference type="InterPro" id="IPR040911">
    <property type="entry name" value="Exostosin_GT47"/>
</dbReference>
<evidence type="ECO:0000256" key="2">
    <source>
        <dbReference type="ARBA" id="ARBA00010271"/>
    </source>
</evidence>
<protein>
    <recommendedName>
        <fullName evidence="7">Exostosin GT47 domain-containing protein</fullName>
    </recommendedName>
</protein>
<keyword evidence="3" id="KW-0328">Glycosyltransferase</keyword>
<evidence type="ECO:0000313" key="8">
    <source>
        <dbReference type="EMBL" id="KAF5949041.1"/>
    </source>
</evidence>
<keyword evidence="4" id="KW-0735">Signal-anchor</keyword>
<reference evidence="8 9" key="2">
    <citation type="submission" date="2020-07" db="EMBL/GenBank/DDBJ databases">
        <title>Genome assembly of wild tea tree DASZ reveals pedigree and selection history of tea varieties.</title>
        <authorList>
            <person name="Zhang W."/>
        </authorList>
    </citation>
    <scope>NUCLEOTIDE SEQUENCE [LARGE SCALE GENOMIC DNA]</scope>
    <source>
        <strain evidence="9">cv. G240</strain>
        <tissue evidence="8">Leaf</tissue>
    </source>
</reference>
<name>A0A7J7H9X4_CAMSI</name>
<evidence type="ECO:0000259" key="7">
    <source>
        <dbReference type="Pfam" id="PF03016"/>
    </source>
</evidence>
<sequence length="192" mass="21307">MSRPRPPSKALVPLVPSSSKSNQLPFPPLSESITQSHPLEMVNRYQVLGNIYQPNYSSTLASDPFASSSQAVSVTPFPANPVRGHTQHLTYHTYTTTLSEFSAMPTLPKDSIHPKTFPFQKSISERVKSRVASPRVVEAIYAECIPVLISKGYVPPFSDVLNWKAFSISMAVKDIPNIKKILMGISQNQYFN</sequence>
<dbReference type="Pfam" id="PF03016">
    <property type="entry name" value="Exostosin_GT47"/>
    <property type="match status" value="1"/>
</dbReference>
<reference evidence="9" key="1">
    <citation type="journal article" date="2020" name="Nat. Commun.">
        <title>Genome assembly of wild tea tree DASZ reveals pedigree and selection history of tea varieties.</title>
        <authorList>
            <person name="Zhang W."/>
            <person name="Zhang Y."/>
            <person name="Qiu H."/>
            <person name="Guo Y."/>
            <person name="Wan H."/>
            <person name="Zhang X."/>
            <person name="Scossa F."/>
            <person name="Alseekh S."/>
            <person name="Zhang Q."/>
            <person name="Wang P."/>
            <person name="Xu L."/>
            <person name="Schmidt M.H."/>
            <person name="Jia X."/>
            <person name="Li D."/>
            <person name="Zhu A."/>
            <person name="Guo F."/>
            <person name="Chen W."/>
            <person name="Ni D."/>
            <person name="Usadel B."/>
            <person name="Fernie A.R."/>
            <person name="Wen W."/>
        </authorList>
    </citation>
    <scope>NUCLEOTIDE SEQUENCE [LARGE SCALE GENOMIC DNA]</scope>
    <source>
        <strain evidence="9">cv. G240</strain>
    </source>
</reference>
<comment type="subcellular location">
    <subcellularLocation>
        <location evidence="1">Golgi apparatus membrane</location>
        <topology evidence="1">Single-pass type II membrane protein</topology>
    </subcellularLocation>
</comment>
<dbReference type="GO" id="GO:0000139">
    <property type="term" value="C:Golgi membrane"/>
    <property type="evidence" value="ECO:0007669"/>
    <property type="project" value="UniProtKB-SubCell"/>
</dbReference>
<dbReference type="GO" id="GO:0016757">
    <property type="term" value="F:glycosyltransferase activity"/>
    <property type="evidence" value="ECO:0007669"/>
    <property type="project" value="UniProtKB-KW"/>
</dbReference>
<evidence type="ECO:0000256" key="1">
    <source>
        <dbReference type="ARBA" id="ARBA00004323"/>
    </source>
</evidence>
<organism evidence="8 9">
    <name type="scientific">Camellia sinensis</name>
    <name type="common">Tea plant</name>
    <name type="synonym">Thea sinensis</name>
    <dbReference type="NCBI Taxonomy" id="4442"/>
    <lineage>
        <taxon>Eukaryota</taxon>
        <taxon>Viridiplantae</taxon>
        <taxon>Streptophyta</taxon>
        <taxon>Embryophyta</taxon>
        <taxon>Tracheophyta</taxon>
        <taxon>Spermatophyta</taxon>
        <taxon>Magnoliopsida</taxon>
        <taxon>eudicotyledons</taxon>
        <taxon>Gunneridae</taxon>
        <taxon>Pentapetalae</taxon>
        <taxon>asterids</taxon>
        <taxon>Ericales</taxon>
        <taxon>Theaceae</taxon>
        <taxon>Camellia</taxon>
    </lineage>
</organism>
<keyword evidence="3" id="KW-0808">Transferase</keyword>
<dbReference type="Proteomes" id="UP000593564">
    <property type="component" value="Unassembled WGS sequence"/>
</dbReference>
<dbReference type="InterPro" id="IPR004263">
    <property type="entry name" value="Exostosin"/>
</dbReference>
<comment type="caution">
    <text evidence="8">The sequence shown here is derived from an EMBL/GenBank/DDBJ whole genome shotgun (WGS) entry which is preliminary data.</text>
</comment>
<dbReference type="PANTHER" id="PTHR11062:SF300">
    <property type="entry name" value="EXOSTOSIN GT47 DOMAIN-CONTAINING PROTEIN"/>
    <property type="match status" value="1"/>
</dbReference>
<evidence type="ECO:0000313" key="9">
    <source>
        <dbReference type="Proteomes" id="UP000593564"/>
    </source>
</evidence>
<feature type="domain" description="Exostosin GT47" evidence="7">
    <location>
        <begin position="130"/>
        <end position="183"/>
    </location>
</feature>
<dbReference type="EMBL" id="JACBKZ010000006">
    <property type="protein sequence ID" value="KAF5949041.1"/>
    <property type="molecule type" value="Genomic_DNA"/>
</dbReference>
<proteinExistence type="inferred from homology"/>
<comment type="similarity">
    <text evidence="2">Belongs to the glycosyltransferase 47 family.</text>
</comment>